<dbReference type="GO" id="GO:0005975">
    <property type="term" value="P:carbohydrate metabolic process"/>
    <property type="evidence" value="ECO:0007669"/>
    <property type="project" value="TreeGrafter"/>
</dbReference>
<evidence type="ECO:0000313" key="2">
    <source>
        <dbReference type="EMBL" id="EQB48319.1"/>
    </source>
</evidence>
<organism evidence="2 3">
    <name type="scientific">Colletotrichum gloeosporioides (strain Cg-14)</name>
    <name type="common">Anthracnose fungus</name>
    <name type="synonym">Glomerella cingulata</name>
    <dbReference type="NCBI Taxonomy" id="1237896"/>
    <lineage>
        <taxon>Eukaryota</taxon>
        <taxon>Fungi</taxon>
        <taxon>Dikarya</taxon>
        <taxon>Ascomycota</taxon>
        <taxon>Pezizomycotina</taxon>
        <taxon>Sordariomycetes</taxon>
        <taxon>Hypocreomycetidae</taxon>
        <taxon>Glomerellales</taxon>
        <taxon>Glomerellaceae</taxon>
        <taxon>Colletotrichum</taxon>
        <taxon>Colletotrichum gloeosporioides species complex</taxon>
    </lineage>
</organism>
<dbReference type="InterPro" id="IPR016142">
    <property type="entry name" value="Citrate_synth-like_lrg_a-sub"/>
</dbReference>
<dbReference type="GO" id="GO:0005759">
    <property type="term" value="C:mitochondrial matrix"/>
    <property type="evidence" value="ECO:0007669"/>
    <property type="project" value="TreeGrafter"/>
</dbReference>
<proteinExistence type="predicted"/>
<evidence type="ECO:0000256" key="1">
    <source>
        <dbReference type="SAM" id="MobiDB-lite"/>
    </source>
</evidence>
<dbReference type="AlphaFoldDB" id="T0K8F5"/>
<evidence type="ECO:0008006" key="4">
    <source>
        <dbReference type="Google" id="ProtNLM"/>
    </source>
</evidence>
<evidence type="ECO:0000313" key="3">
    <source>
        <dbReference type="Proteomes" id="UP000015530"/>
    </source>
</evidence>
<dbReference type="Gene3D" id="1.10.580.10">
    <property type="entry name" value="Citrate Synthase, domain 1"/>
    <property type="match status" value="1"/>
</dbReference>
<dbReference type="InterPro" id="IPR002020">
    <property type="entry name" value="Citrate_synthase"/>
</dbReference>
<dbReference type="HOGENOM" id="CLU_1885601_0_0_1"/>
<gene>
    <name evidence="2" type="ORF">CGLO_12470</name>
</gene>
<accession>T0K8F5</accession>
<dbReference type="OrthoDB" id="8017587at2759"/>
<comment type="caution">
    <text evidence="2">The sequence shown here is derived from an EMBL/GenBank/DDBJ whole genome shotgun (WGS) entry which is preliminary data.</text>
</comment>
<sequence length="135" mass="14798">MASVARLSSSALRTSLRASPFNARLTAFNAARCYSSKNQTLKERFAELLPEKIEEVKALRKEHGSKVIDKVTLDQVYGGARGIKCLVWEGSVLDSEEGIRFRGKTIPECQELLPKAPGGKEPLPEGKSLLASPDR</sequence>
<dbReference type="GO" id="GO:0046912">
    <property type="term" value="F:acyltransferase activity, acyl groups converted into alkyl on transfer"/>
    <property type="evidence" value="ECO:0007669"/>
    <property type="project" value="InterPro"/>
</dbReference>
<dbReference type="STRING" id="1237896.T0K8F5"/>
<dbReference type="InterPro" id="IPR036969">
    <property type="entry name" value="Citrate_synthase_sf"/>
</dbReference>
<dbReference type="eggNOG" id="KOG2617">
    <property type="taxonomic scope" value="Eukaryota"/>
</dbReference>
<dbReference type="GO" id="GO:0006099">
    <property type="term" value="P:tricarboxylic acid cycle"/>
    <property type="evidence" value="ECO:0007669"/>
    <property type="project" value="TreeGrafter"/>
</dbReference>
<name>T0K8F5_COLGC</name>
<dbReference type="PANTHER" id="PTHR11739:SF8">
    <property type="entry name" value="CITRATE SYNTHASE, MITOCHONDRIAL"/>
    <property type="match status" value="1"/>
</dbReference>
<reference evidence="3" key="1">
    <citation type="journal article" date="2013" name="Mol. Plant Microbe Interact.">
        <title>Global aspects of pacC regulation of pathogenicity genes in Colletotrichum gloeosporioides as revealed by transcriptome analysis.</title>
        <authorList>
            <person name="Alkan N."/>
            <person name="Meng X."/>
            <person name="Friedlander G."/>
            <person name="Reuveni E."/>
            <person name="Sukno S."/>
            <person name="Sherman A."/>
            <person name="Thon M."/>
            <person name="Fluhr R."/>
            <person name="Prusky D."/>
        </authorList>
    </citation>
    <scope>NUCLEOTIDE SEQUENCE [LARGE SCALE GENOMIC DNA]</scope>
    <source>
        <strain evidence="3">Cg-14</strain>
    </source>
</reference>
<protein>
    <recommendedName>
        <fullName evidence="4">Citrate synthase</fullName>
    </recommendedName>
</protein>
<dbReference type="PANTHER" id="PTHR11739">
    <property type="entry name" value="CITRATE SYNTHASE"/>
    <property type="match status" value="1"/>
</dbReference>
<dbReference type="SUPFAM" id="SSF48256">
    <property type="entry name" value="Citrate synthase"/>
    <property type="match status" value="1"/>
</dbReference>
<dbReference type="Proteomes" id="UP000015530">
    <property type="component" value="Unassembled WGS sequence"/>
</dbReference>
<feature type="region of interest" description="Disordered" evidence="1">
    <location>
        <begin position="112"/>
        <end position="135"/>
    </location>
</feature>
<dbReference type="EMBL" id="AMYD01002650">
    <property type="protein sequence ID" value="EQB48319.1"/>
    <property type="molecule type" value="Genomic_DNA"/>
</dbReference>